<dbReference type="GO" id="GO:0006123">
    <property type="term" value="P:mitochondrial electron transport, cytochrome c to oxygen"/>
    <property type="evidence" value="ECO:0007669"/>
    <property type="project" value="InterPro"/>
</dbReference>
<dbReference type="UniPathway" id="UPA00705"/>
<proteinExistence type="inferred from homology"/>
<dbReference type="EnsemblMetazoa" id="BGLB029366-RA">
    <property type="protein sequence ID" value="BGLB029366-PA"/>
    <property type="gene ID" value="BGLB029366"/>
</dbReference>
<evidence type="ECO:0000256" key="4">
    <source>
        <dbReference type="ARBA" id="ARBA00022792"/>
    </source>
</evidence>
<keyword evidence="6 7" id="KW-0472">Membrane</keyword>
<dbReference type="InterPro" id="IPR036636">
    <property type="entry name" value="COX7C/Cox8_sf"/>
</dbReference>
<evidence type="ECO:0000256" key="1">
    <source>
        <dbReference type="ARBA" id="ARBA00004434"/>
    </source>
</evidence>
<dbReference type="KEGG" id="bgt:106078581"/>
<feature type="transmembrane region" description="Helical" evidence="7">
    <location>
        <begin position="55"/>
        <end position="75"/>
    </location>
</feature>
<dbReference type="Pfam" id="PF02935">
    <property type="entry name" value="COX7C"/>
    <property type="match status" value="1"/>
</dbReference>
<dbReference type="VEuPathDB" id="VectorBase:BGLB029366"/>
<gene>
    <name evidence="8" type="primary">106078581</name>
</gene>
<reference evidence="8" key="1">
    <citation type="submission" date="2020-05" db="UniProtKB">
        <authorList>
            <consortium name="EnsemblMetazoa"/>
        </authorList>
    </citation>
    <scope>IDENTIFICATION</scope>
    <source>
        <strain evidence="8">BB02</strain>
    </source>
</reference>
<comment type="subcellular location">
    <subcellularLocation>
        <location evidence="1">Mitochondrion inner membrane</location>
        <topology evidence="1">Single-pass membrane protein</topology>
    </subcellularLocation>
</comment>
<name>A0A2C9LCA3_BIOGL</name>
<evidence type="ECO:0000256" key="2">
    <source>
        <dbReference type="ARBA" id="ARBA00004673"/>
    </source>
</evidence>
<evidence type="ECO:0000256" key="7">
    <source>
        <dbReference type="SAM" id="Phobius"/>
    </source>
</evidence>
<dbReference type="RefSeq" id="XP_013094934.2">
    <property type="nucleotide sequence ID" value="XM_013239480.2"/>
</dbReference>
<dbReference type="GO" id="GO:0045277">
    <property type="term" value="C:respiratory chain complex IV"/>
    <property type="evidence" value="ECO:0007669"/>
    <property type="project" value="InterPro"/>
</dbReference>
<dbReference type="SUPFAM" id="SSF81427">
    <property type="entry name" value="Mitochondrial cytochrome c oxidase subunit VIIc (aka VIIIa)"/>
    <property type="match status" value="1"/>
</dbReference>
<dbReference type="GO" id="GO:0005743">
    <property type="term" value="C:mitochondrial inner membrane"/>
    <property type="evidence" value="ECO:0007669"/>
    <property type="project" value="UniProtKB-SubCell"/>
</dbReference>
<dbReference type="OrthoDB" id="9974841at2759"/>
<keyword evidence="4" id="KW-0999">Mitochondrion inner membrane</keyword>
<evidence type="ECO:0000313" key="9">
    <source>
        <dbReference type="Proteomes" id="UP000076420"/>
    </source>
</evidence>
<organism evidence="8 9">
    <name type="scientific">Biomphalaria glabrata</name>
    <name type="common">Bloodfluke planorb</name>
    <name type="synonym">Freshwater snail</name>
    <dbReference type="NCBI Taxonomy" id="6526"/>
    <lineage>
        <taxon>Eukaryota</taxon>
        <taxon>Metazoa</taxon>
        <taxon>Spiralia</taxon>
        <taxon>Lophotrochozoa</taxon>
        <taxon>Mollusca</taxon>
        <taxon>Gastropoda</taxon>
        <taxon>Heterobranchia</taxon>
        <taxon>Euthyneura</taxon>
        <taxon>Panpulmonata</taxon>
        <taxon>Hygrophila</taxon>
        <taxon>Lymnaeoidea</taxon>
        <taxon>Planorbidae</taxon>
        <taxon>Biomphalaria</taxon>
    </lineage>
</organism>
<dbReference type="AlphaFoldDB" id="A0A2C9LCA3"/>
<comment type="pathway">
    <text evidence="2">Energy metabolism; oxidative phosphorylation.</text>
</comment>
<keyword evidence="7" id="KW-0812">Transmembrane</keyword>
<evidence type="ECO:0000256" key="6">
    <source>
        <dbReference type="ARBA" id="ARBA00023136"/>
    </source>
</evidence>
<keyword evidence="7" id="KW-1133">Transmembrane helix</keyword>
<evidence type="ECO:0000256" key="3">
    <source>
        <dbReference type="ARBA" id="ARBA00010514"/>
    </source>
</evidence>
<sequence length="106" mass="11904">MATLLKCFKLKSYPLKSAMPFRRSLATTPKMFSQHWQQEGIPGSNMPFSSSNKTVFTIVYIALFGVGMAAPFVLLRRHLLILSTPSTVVENQELTKIVCPKENVEN</sequence>
<protein>
    <submittedName>
        <fullName evidence="8">Uncharacterized protein</fullName>
    </submittedName>
</protein>
<evidence type="ECO:0000313" key="8">
    <source>
        <dbReference type="EnsemblMetazoa" id="BGLB029366-PA"/>
    </source>
</evidence>
<accession>A0A2C9LCA3</accession>
<comment type="similarity">
    <text evidence="3">Belongs to the cytochrome c oxidase VIIc family.</text>
</comment>
<dbReference type="Proteomes" id="UP000076420">
    <property type="component" value="Unassembled WGS sequence"/>
</dbReference>
<dbReference type="InterPro" id="IPR004202">
    <property type="entry name" value="COX7C/Cox8"/>
</dbReference>
<dbReference type="VEuPathDB" id="VectorBase:BGLAX_042416"/>
<evidence type="ECO:0000256" key="5">
    <source>
        <dbReference type="ARBA" id="ARBA00023128"/>
    </source>
</evidence>
<dbReference type="Gene3D" id="4.10.49.10">
    <property type="entry name" value="Cytochrome c oxidase subunit VIIc"/>
    <property type="match status" value="1"/>
</dbReference>
<keyword evidence="5" id="KW-0496">Mitochondrion</keyword>